<dbReference type="FunFam" id="3.60.15.30:FF:000001">
    <property type="entry name" value="Alkyl/aryl-sulfatase BDS1"/>
    <property type="match status" value="1"/>
</dbReference>
<feature type="region of interest" description="Disordered" evidence="5">
    <location>
        <begin position="18"/>
        <end position="43"/>
    </location>
</feature>
<dbReference type="SUPFAM" id="SSF55718">
    <property type="entry name" value="SCP-like"/>
    <property type="match status" value="1"/>
</dbReference>
<dbReference type="GO" id="GO:0046983">
    <property type="term" value="F:protein dimerization activity"/>
    <property type="evidence" value="ECO:0007669"/>
    <property type="project" value="InterPro"/>
</dbReference>
<dbReference type="Gene3D" id="3.60.15.30">
    <property type="entry name" value="Metallo-beta-lactamase domain"/>
    <property type="match status" value="1"/>
</dbReference>
<dbReference type="PANTHER" id="PTHR43223:SF1">
    <property type="entry name" value="ALKYL_ARYL-SULFATASE BDS1"/>
    <property type="match status" value="1"/>
</dbReference>
<dbReference type="PANTHER" id="PTHR43223">
    <property type="entry name" value="ALKYL/ARYL-SULFATASE"/>
    <property type="match status" value="1"/>
</dbReference>
<sequence>MTPLHRPDTAGAAAAALAPNPQTAGPGSATGSTPLNGPDFTDDTDFADADRGFIAAFTGGPIRTADGRTAWDPAAYAFLADGEPAPATADPSLWRQARLLSRQGLYRVTDRIYQVRGLDLSNMTIVEGDSGIIVIDPLISAETAAAALRLYREHRGDRAVRAMIYTHPHVDHFGGCRGVLPDGAGEVPILAPAGFMEHAVSENLHVGTAMARRAGYMYGAHLPAGAAAQLGCGLGLTVSLGTVGLIAPTRYVTATGEEVTLDGVRIRFQLTPGTECQEEMNFLFPDLRAVCMAENATHTMHNIITLRGAQVRDARAWAGYLTEAIGLYDGAADVAFASHHWPTWGGERITALLTQQRDLYAYLHDQTVRLINQGRTPAEIAEELQLPPAIASVWANQGYYGSLSHNVKGIYQRYLGWFDGNPAHLWELPPVEEARRWVEVLGGNAAVREQAERYARAGDLRFAVTLLNHAVFNDPDDRAARDQLAGLYTTLAHGAENAVWRNFYLTGALELTEGVQTAQRTGAGIDMFLALTVGQLLDGLAVRLNGPRAWDSSLAVDWFVEDAYWHLRLAHGVLTWTTDDRPDPTAGLTMTMTKPQLLGALAGLGTEGITMAGDPGLLTQLLGLLDAPDPNFAIVTP</sequence>
<dbReference type="EMBL" id="VIWT01000001">
    <property type="protein sequence ID" value="TWG01543.1"/>
    <property type="molecule type" value="Genomic_DNA"/>
</dbReference>
<keyword evidence="2 7" id="KW-0378">Hydrolase</keyword>
<keyword evidence="3" id="KW-0862">Zinc</keyword>
<name>A0A561UQ85_9ACTN</name>
<dbReference type="InterPro" id="IPR036527">
    <property type="entry name" value="SCP2_sterol-bd_dom_sf"/>
</dbReference>
<dbReference type="Gene3D" id="1.25.40.880">
    <property type="entry name" value="Alkyl sulfatase, dimerisation domain"/>
    <property type="match status" value="1"/>
</dbReference>
<dbReference type="SUPFAM" id="SSF56281">
    <property type="entry name" value="Metallo-hydrolase/oxidoreductase"/>
    <property type="match status" value="1"/>
</dbReference>
<keyword evidence="8" id="KW-1185">Reference proteome</keyword>
<reference evidence="7 8" key="1">
    <citation type="submission" date="2019-06" db="EMBL/GenBank/DDBJ databases">
        <title>Sequencing the genomes of 1000 actinobacteria strains.</title>
        <authorList>
            <person name="Klenk H.-P."/>
        </authorList>
    </citation>
    <scope>NUCLEOTIDE SEQUENCE [LARGE SCALE GENOMIC DNA]</scope>
    <source>
        <strain evidence="7 8">DSM 44826</strain>
    </source>
</reference>
<dbReference type="InterPro" id="IPR029228">
    <property type="entry name" value="Alkyl_sulf_dimr"/>
</dbReference>
<dbReference type="GO" id="GO:0046872">
    <property type="term" value="F:metal ion binding"/>
    <property type="evidence" value="ECO:0007669"/>
    <property type="project" value="UniProtKB-KW"/>
</dbReference>
<dbReference type="SMART" id="SM00849">
    <property type="entry name" value="Lactamase_B"/>
    <property type="match status" value="1"/>
</dbReference>
<dbReference type="InterPro" id="IPR036866">
    <property type="entry name" value="RibonucZ/Hydroxyglut_hydro"/>
</dbReference>
<evidence type="ECO:0000256" key="2">
    <source>
        <dbReference type="ARBA" id="ARBA00022801"/>
    </source>
</evidence>
<dbReference type="Pfam" id="PF14864">
    <property type="entry name" value="Alkyl_sulf_C"/>
    <property type="match status" value="1"/>
</dbReference>
<evidence type="ECO:0000256" key="1">
    <source>
        <dbReference type="ARBA" id="ARBA00022723"/>
    </source>
</evidence>
<dbReference type="CDD" id="cd07710">
    <property type="entry name" value="arylsulfatase_Sdsa1-like_MBL-fold"/>
    <property type="match status" value="1"/>
</dbReference>
<evidence type="ECO:0000259" key="6">
    <source>
        <dbReference type="SMART" id="SM00849"/>
    </source>
</evidence>
<comment type="similarity">
    <text evidence="4">Belongs to the metallo-beta-lactamase superfamily. Type III sulfatase family.</text>
</comment>
<dbReference type="InterPro" id="IPR029229">
    <property type="entry name" value="Alkyl_sulf_C"/>
</dbReference>
<dbReference type="OrthoDB" id="5240502at2"/>
<evidence type="ECO:0000256" key="3">
    <source>
        <dbReference type="ARBA" id="ARBA00022833"/>
    </source>
</evidence>
<dbReference type="InterPro" id="IPR001279">
    <property type="entry name" value="Metallo-B-lactamas"/>
</dbReference>
<evidence type="ECO:0000256" key="4">
    <source>
        <dbReference type="ARBA" id="ARBA00033751"/>
    </source>
</evidence>
<protein>
    <submittedName>
        <fullName evidence="7">Alkyl sulfatase BDS1-like metallo-beta-lactamase superfamily hydrolase</fullName>
    </submittedName>
</protein>
<dbReference type="InterPro" id="IPR044097">
    <property type="entry name" value="Bds1/SdsA1_MBL-fold"/>
</dbReference>
<gene>
    <name evidence="7" type="ORF">FHX73_115444</name>
</gene>
<dbReference type="InterPro" id="IPR052195">
    <property type="entry name" value="Bact_Alkyl/Aryl-Sulfatase"/>
</dbReference>
<dbReference type="GO" id="GO:0018909">
    <property type="term" value="P:dodecyl sulfate metabolic process"/>
    <property type="evidence" value="ECO:0007669"/>
    <property type="project" value="InterPro"/>
</dbReference>
<dbReference type="Pfam" id="PF14863">
    <property type="entry name" value="Alkyl_sulf_dimr"/>
    <property type="match status" value="1"/>
</dbReference>
<keyword evidence="1" id="KW-0479">Metal-binding</keyword>
<dbReference type="Pfam" id="PF00753">
    <property type="entry name" value="Lactamase_B"/>
    <property type="match status" value="1"/>
</dbReference>
<evidence type="ECO:0000256" key="5">
    <source>
        <dbReference type="SAM" id="MobiDB-lite"/>
    </source>
</evidence>
<dbReference type="GO" id="GO:0018741">
    <property type="term" value="F:linear primary-alkylsulfatase activity"/>
    <property type="evidence" value="ECO:0007669"/>
    <property type="project" value="InterPro"/>
</dbReference>
<evidence type="ECO:0000313" key="7">
    <source>
        <dbReference type="EMBL" id="TWG01543.1"/>
    </source>
</evidence>
<dbReference type="AlphaFoldDB" id="A0A561UQ85"/>
<feature type="domain" description="Metallo-beta-lactamase" evidence="6">
    <location>
        <begin position="120"/>
        <end position="339"/>
    </location>
</feature>
<dbReference type="Proteomes" id="UP000317940">
    <property type="component" value="Unassembled WGS sequence"/>
</dbReference>
<feature type="compositionally biased region" description="Polar residues" evidence="5">
    <location>
        <begin position="20"/>
        <end position="35"/>
    </location>
</feature>
<proteinExistence type="inferred from homology"/>
<dbReference type="Gene3D" id="3.30.1050.10">
    <property type="entry name" value="SCP2 sterol-binding domain"/>
    <property type="match status" value="1"/>
</dbReference>
<dbReference type="RefSeq" id="WP_145907894.1">
    <property type="nucleotide sequence ID" value="NZ_BAAAMZ010000007.1"/>
</dbReference>
<dbReference type="InterPro" id="IPR038536">
    <property type="entry name" value="Alkyl/aryl-sulf_dimr_sf"/>
</dbReference>
<comment type="caution">
    <text evidence="7">The sequence shown here is derived from an EMBL/GenBank/DDBJ whole genome shotgun (WGS) entry which is preliminary data.</text>
</comment>
<organism evidence="7 8">
    <name type="scientific">Kitasatospora viridis</name>
    <dbReference type="NCBI Taxonomy" id="281105"/>
    <lineage>
        <taxon>Bacteria</taxon>
        <taxon>Bacillati</taxon>
        <taxon>Actinomycetota</taxon>
        <taxon>Actinomycetes</taxon>
        <taxon>Kitasatosporales</taxon>
        <taxon>Streptomycetaceae</taxon>
        <taxon>Kitasatospora</taxon>
    </lineage>
</organism>
<evidence type="ECO:0000313" key="8">
    <source>
        <dbReference type="Proteomes" id="UP000317940"/>
    </source>
</evidence>
<accession>A0A561UQ85</accession>